<dbReference type="Proteomes" id="UP000762676">
    <property type="component" value="Unassembled WGS sequence"/>
</dbReference>
<dbReference type="EMBL" id="BMAT01002771">
    <property type="protein sequence ID" value="GFS13595.1"/>
    <property type="molecule type" value="Genomic_DNA"/>
</dbReference>
<organism evidence="2 3">
    <name type="scientific">Elysia marginata</name>
    <dbReference type="NCBI Taxonomy" id="1093978"/>
    <lineage>
        <taxon>Eukaryota</taxon>
        <taxon>Metazoa</taxon>
        <taxon>Spiralia</taxon>
        <taxon>Lophotrochozoa</taxon>
        <taxon>Mollusca</taxon>
        <taxon>Gastropoda</taxon>
        <taxon>Heterobranchia</taxon>
        <taxon>Euthyneura</taxon>
        <taxon>Panpulmonata</taxon>
        <taxon>Sacoglossa</taxon>
        <taxon>Placobranchoidea</taxon>
        <taxon>Plakobranchidae</taxon>
        <taxon>Elysia</taxon>
    </lineage>
</organism>
<proteinExistence type="predicted"/>
<sequence>MHENKHTAKSPNVLSRLLHSLVSKNWFSTPCPSCGRLSIFINCACIKQPVFASTDWYDTWGKVYSLHNAVDGNFLSPVEISTNTAVLRPELSTPLATSTADIRRKRKTPSPQYSPQRRESHTNDLCSCYVCAMYKVKAKWTLKQTQSLTVLTPCAACGSSVLCPCRERFCDLKVKQLIPVLSGRRQDSKVRSATNKVDNCWVVSMLEKYTNLREFTTLHVHYKNQNPLYPRPSSCSLAVYDAFGPKLGGNTNSKHPNSKMIFSHLLLSRIYIAVVELNLTYHQQSLWIPVSEIFCLGRYDWRSSAECSRPVTCPCVNRLLRRRWIFCDLSSSLGKKTQCPRCGVNVSSTVEPSRRSVSRRGPVVNVAVAPCRNGEPCLCSGNHDTSDLNISIERGGRAGTVTRLNPFSQVSW</sequence>
<reference evidence="2 3" key="1">
    <citation type="journal article" date="2021" name="Elife">
        <title>Chloroplast acquisition without the gene transfer in kleptoplastic sea slugs, Plakobranchus ocellatus.</title>
        <authorList>
            <person name="Maeda T."/>
            <person name="Takahashi S."/>
            <person name="Yoshida T."/>
            <person name="Shimamura S."/>
            <person name="Takaki Y."/>
            <person name="Nagai Y."/>
            <person name="Toyoda A."/>
            <person name="Suzuki Y."/>
            <person name="Arimoto A."/>
            <person name="Ishii H."/>
            <person name="Satoh N."/>
            <person name="Nishiyama T."/>
            <person name="Hasebe M."/>
            <person name="Maruyama T."/>
            <person name="Minagawa J."/>
            <person name="Obokata J."/>
            <person name="Shigenobu S."/>
        </authorList>
    </citation>
    <scope>NUCLEOTIDE SEQUENCE [LARGE SCALE GENOMIC DNA]</scope>
</reference>
<name>A0AAV4IVB8_9GAST</name>
<keyword evidence="3" id="KW-1185">Reference proteome</keyword>
<dbReference type="AlphaFoldDB" id="A0AAV4IVB8"/>
<protein>
    <submittedName>
        <fullName evidence="2">Uncharacterized protein</fullName>
    </submittedName>
</protein>
<accession>A0AAV4IVB8</accession>
<feature type="region of interest" description="Disordered" evidence="1">
    <location>
        <begin position="98"/>
        <end position="119"/>
    </location>
</feature>
<evidence type="ECO:0000313" key="3">
    <source>
        <dbReference type="Proteomes" id="UP000762676"/>
    </source>
</evidence>
<evidence type="ECO:0000256" key="1">
    <source>
        <dbReference type="SAM" id="MobiDB-lite"/>
    </source>
</evidence>
<gene>
    <name evidence="2" type="ORF">ElyMa_001401100</name>
</gene>
<evidence type="ECO:0000313" key="2">
    <source>
        <dbReference type="EMBL" id="GFS13595.1"/>
    </source>
</evidence>
<comment type="caution">
    <text evidence="2">The sequence shown here is derived from an EMBL/GenBank/DDBJ whole genome shotgun (WGS) entry which is preliminary data.</text>
</comment>